<dbReference type="PANTHER" id="PTHR22746">
    <property type="entry name" value="RAB6A-GEF COMPLEX PARTNER PROTEIN 1"/>
    <property type="match status" value="1"/>
</dbReference>
<keyword evidence="3" id="KW-1185">Reference proteome</keyword>
<reference evidence="2" key="1">
    <citation type="submission" date="2020-06" db="EMBL/GenBank/DDBJ databases">
        <authorList>
            <consortium name="Plant Systems Biology data submission"/>
        </authorList>
    </citation>
    <scope>NUCLEOTIDE SEQUENCE</scope>
    <source>
        <strain evidence="2">D6</strain>
    </source>
</reference>
<dbReference type="GO" id="GO:0042147">
    <property type="term" value="P:retrograde transport, endosome to Golgi"/>
    <property type="evidence" value="ECO:0007669"/>
    <property type="project" value="TreeGrafter"/>
</dbReference>
<accession>A0A9N8ET16</accession>
<evidence type="ECO:0000313" key="2">
    <source>
        <dbReference type="EMBL" id="CAB9526652.1"/>
    </source>
</evidence>
<evidence type="ECO:0000313" key="3">
    <source>
        <dbReference type="Proteomes" id="UP001153069"/>
    </source>
</evidence>
<organism evidence="2 3">
    <name type="scientific">Seminavis robusta</name>
    <dbReference type="NCBI Taxonomy" id="568900"/>
    <lineage>
        <taxon>Eukaryota</taxon>
        <taxon>Sar</taxon>
        <taxon>Stramenopiles</taxon>
        <taxon>Ochrophyta</taxon>
        <taxon>Bacillariophyta</taxon>
        <taxon>Bacillariophyceae</taxon>
        <taxon>Bacillariophycidae</taxon>
        <taxon>Naviculales</taxon>
        <taxon>Naviculaceae</taxon>
        <taxon>Seminavis</taxon>
    </lineage>
</organism>
<proteinExistence type="predicted"/>
<feature type="region of interest" description="Disordered" evidence="1">
    <location>
        <begin position="1364"/>
        <end position="1395"/>
    </location>
</feature>
<feature type="region of interest" description="Disordered" evidence="1">
    <location>
        <begin position="18"/>
        <end position="39"/>
    </location>
</feature>
<dbReference type="InterPro" id="IPR040096">
    <property type="entry name" value="Ric1"/>
</dbReference>
<dbReference type="GO" id="GO:0034066">
    <property type="term" value="C:Ric1-Rgp1 guanyl-nucleotide exchange factor complex"/>
    <property type="evidence" value="ECO:0007669"/>
    <property type="project" value="InterPro"/>
</dbReference>
<feature type="compositionally biased region" description="Acidic residues" evidence="1">
    <location>
        <begin position="1364"/>
        <end position="1393"/>
    </location>
</feature>
<dbReference type="PANTHER" id="PTHR22746:SF10">
    <property type="entry name" value="GUANINE NUCLEOTIDE EXCHANGE FACTOR SUBUNIT RIC1"/>
    <property type="match status" value="1"/>
</dbReference>
<dbReference type="GO" id="GO:0000139">
    <property type="term" value="C:Golgi membrane"/>
    <property type="evidence" value="ECO:0007669"/>
    <property type="project" value="TreeGrafter"/>
</dbReference>
<dbReference type="GO" id="GO:0005829">
    <property type="term" value="C:cytosol"/>
    <property type="evidence" value="ECO:0007669"/>
    <property type="project" value="TreeGrafter"/>
</dbReference>
<dbReference type="EMBL" id="CAICTM010001861">
    <property type="protein sequence ID" value="CAB9526652.1"/>
    <property type="molecule type" value="Genomic_DNA"/>
</dbReference>
<dbReference type="Proteomes" id="UP001153069">
    <property type="component" value="Unassembled WGS sequence"/>
</dbReference>
<dbReference type="OrthoDB" id="47164at2759"/>
<comment type="caution">
    <text evidence="2">The sequence shown here is derived from an EMBL/GenBank/DDBJ whole genome shotgun (WGS) entry which is preliminary data.</text>
</comment>
<evidence type="ECO:0000256" key="1">
    <source>
        <dbReference type="SAM" id="MobiDB-lite"/>
    </source>
</evidence>
<name>A0A9N8ET16_9STRA</name>
<dbReference type="GO" id="GO:0006886">
    <property type="term" value="P:intracellular protein transport"/>
    <property type="evidence" value="ECO:0007669"/>
    <property type="project" value="InterPro"/>
</dbReference>
<gene>
    <name evidence="2" type="ORF">SEMRO_1863_G302340.1</name>
</gene>
<sequence length="1612" mass="176465">MSLPLALGSKSVSSRPLLINLDDNDDDDNEHSDHKPSFLAEDGMTVLDPIRISDTPVTMTAACPLQEWMALATIEYYDMIMKVDHESEDDDDDNDSKIQQKVARHSTVVVVRIQISSLASPFSSVNREVRHRLTLPNPSLGGMHSQQRYLQEDDMDQLGKTPVEPSLLFSSDRQQLTCLIPYPRGCHSALVAFPLQRPDMTHQNSQRPPVRPKLPAYIAASSSSSSSTNANKIPEARGEPQWLTLPNNVGMAIRDKAQYFLYNITSICNATTQEIDSTKRRTATKSSCVLLAGCRDGSILGISFQPLLLAGQLYHPTSSSSKDTSNGASAAITYLSYVTMSSTISAYEEDGDVQVVGKLVALQNRGRALIFDTRMVLSSLHHENAAVFQQQHFDMDGTDLSATETEADAYRTVIHGESFHVVKTGRRNSLPANTRLSEVEEAAQPLIPKTRKEDVHRPPQSNPTMGNTGLLMTLEPCGHYEGNFCRAQWIVGSLLALLETPQLPASRQRPFPTNHARDRVAQVIGIRKDRPPQMLTELILTSEDLECSHTTFSLVVDNDESAMETQPSSGSPKFGNSTTSTSALLGSCLGMQYDNDTGCLAISSARKSAQSTPRNGDKHSSARVNVFVCLWHWKTNVLGFTANAISPNPSVALGSTLLFSKERRANRRRLVHIYSASSNRHWSRVRKDNYEMGVLSPHNETHKGRGIAVKEPSPMLLTSTSVSFAMVSQQSNQTSEIEWRECAVPYSYLQDYGCPSIAAMSSGGSSIAIASSRGFCMLECSPRSLKSIAVEDRRYLSQEFVGSQPNARKEAHPNRRVHNLPPRWHMFGNESEERAFRVLAMDWWNGDKGATRNHLSGDLLVAVIERHESQPDEPGVCYLACWSQRSLCSGGTVHTGTNGSSITSFFIASASFQFDLRQRRTSHSISSNSSSPLTLEDFICAIGVTRTPGCGLEVVVVTSEGPLSNTPVLGKALPGMNDLKSAEIASYYLSDTVNPECTNALGGSLVSMGFYVWTFQLASGKLFCWIVPFPSQQSTAENVSSKVMRGILCPIGTSTTWLQKSPTKTARDFSLGCMPHSSHGCLLSTGQASRKFHQAIAGGFDQSLFAPDFMEHEFLYPADIELAPPAYISSLAALIRSRASASSSCANSSHIQQTTIPRYLGGDEVEKAVLAVDTSHHMLIRSLRYPDAAFLALRLLLLRSTEQLADDRRKTDAPVSAPVLHETLEVIRNCSSNRLHFASLLLEVGRQLEPSCFPHLFPLPLEQAKKTQNNLGTARSSWVEPRTVNDFVSVCLADGSLHCSVSSLPILPGDAWSKQNCELLLGHCLQTFDDNTHSAHDFFFDFSTEERTMMGDIFRFGAKVEENPEEDVQVDVTVDDDPSDDDDSTVDSSAEEDNPGRSHGYFWACGMLNFSRFRSSKPSGPIRRMANIRTPRKEREKPGPTKLAAKPVQKTKSMACLIASLLVQVAVPDNVQKTRSYCWRRSASLAYLLLGHGKPLLPELSAAECTKLARTATGGTNDASVVTKLATLISHCLVACSSELGTAAAGKVLDLVLVLLRISTKSSGFDSNLPGLLVIGIAAGHASNRVADILDLGDRTVPFTLAYLKARDMLDS</sequence>
<protein>
    <submittedName>
        <fullName evidence="2">Uncharacterized protein</fullName>
    </submittedName>
</protein>